<dbReference type="RefSeq" id="WP_171427018.1">
    <property type="nucleotide sequence ID" value="NZ_CP008956.1"/>
</dbReference>
<dbReference type="EMBL" id="CP008956">
    <property type="protein sequence ID" value="QJQ01118.1"/>
    <property type="molecule type" value="Genomic_DNA"/>
</dbReference>
<accession>A0A6M3ZRB6</accession>
<gene>
    <name evidence="2" type="ORF">C798_13000</name>
</gene>
<protein>
    <recommendedName>
        <fullName evidence="1">HTH-like domain-containing protein</fullName>
    </recommendedName>
</protein>
<evidence type="ECO:0000313" key="2">
    <source>
        <dbReference type="EMBL" id="QJQ01118.1"/>
    </source>
</evidence>
<dbReference type="InterPro" id="IPR012337">
    <property type="entry name" value="RNaseH-like_sf"/>
</dbReference>
<dbReference type="PANTHER" id="PTHR47515">
    <property type="entry name" value="LOW CALCIUM RESPONSE LOCUS PROTEIN T"/>
    <property type="match status" value="1"/>
</dbReference>
<dbReference type="PANTHER" id="PTHR47515:SF1">
    <property type="entry name" value="BLR2054 PROTEIN"/>
    <property type="match status" value="1"/>
</dbReference>
<sequence>MTHIMHVHGLGVTRSCGLIGISRSLYHYESRRPDDEGLRQRLCELAAIKRRYGYRRLHVLMQREGWQVNRKKLLRVYRQAGLSVRRRKRKRIAGVERQLKVQATMPNQSWSMDFVSDGLADGRRLRCLNIVDDFTKELRAQESWLGSELMREIQDYDLIVVGYSGRDQSLMSVLAQAYSTSERRLYWCGFGDEPAEEVKTLLHSIPEEKQSAFYIDSEGFDDLMSRLAMRQLSGEDLARAHALIASTGEGGVRKMAFSVPPLPISHLIKSNAHPLRYPSSALKMSLVMPEHGSWKDWLREQSPKEAGPTVVFDKGALCLCDVPLAQRLFAEHLNGPVTEVAISDENLISDGRILGLYRRALIIAAAKATGMKSDGRRRIWETAPYDQKIVDRVNYKVHRALSIDIVGVNGRPHAVFMPEIVASTLDGKIADLEPTKALRNQIYGYQHNNVFDADLSRWAGQLVNVDLPSLHGGIFHIARAPLFAGLSNKAAKPIPSDFSRFAKQAGIVVPDAPLIFASKIGRHEIKNPNPLHGLVENRPWDHSLTSSGLCPSTEVAVICPENLAASFEQFLHVLEQPANPSQSERDYLHDYPGYTAAFGLPLRAPRRGEGTWLSIDDNVSNDALAGSKQLAQKICQTLDLIRRARQTVTVVIYVPRRWEPYKVVSTSHESFNLHDYVKAYAARHGQSTQFVREETTSSSSQCRVRWWLPPRHPPLILWNLM</sequence>
<dbReference type="AlphaFoldDB" id="A0A6M3ZRB6"/>
<dbReference type="SUPFAM" id="SSF53098">
    <property type="entry name" value="Ribonuclease H-like"/>
    <property type="match status" value="1"/>
</dbReference>
<dbReference type="InterPro" id="IPR025948">
    <property type="entry name" value="HTH-like_dom"/>
</dbReference>
<feature type="domain" description="HTH-like" evidence="1">
    <location>
        <begin position="46"/>
        <end position="90"/>
    </location>
</feature>
<name>A0A6M3ZRB6_9BURK</name>
<evidence type="ECO:0000313" key="3">
    <source>
        <dbReference type="Proteomes" id="UP000501648"/>
    </source>
</evidence>
<reference evidence="2 3" key="1">
    <citation type="journal article" date="2012" name="J. Bacteriol.">
        <title>Genome sequence of the pathogenic Herbaspirillum seropedicae strain Os34, isolated from rice roots.</title>
        <authorList>
            <person name="Ye W."/>
            <person name="Ye S."/>
            <person name="Liu J."/>
            <person name="Chang S."/>
            <person name="Chen M."/>
            <person name="Zhu B."/>
            <person name="Guo L."/>
            <person name="An Q."/>
        </authorList>
    </citation>
    <scope>NUCLEOTIDE SEQUENCE [LARGE SCALE GENOMIC DNA]</scope>
    <source>
        <strain evidence="2 3">Os34</strain>
    </source>
</reference>
<organism evidence="2 3">
    <name type="scientific">Herbaspirillum rubrisubalbicans Os34</name>
    <dbReference type="NCBI Taxonomy" id="1235827"/>
    <lineage>
        <taxon>Bacteria</taxon>
        <taxon>Pseudomonadati</taxon>
        <taxon>Pseudomonadota</taxon>
        <taxon>Betaproteobacteria</taxon>
        <taxon>Burkholderiales</taxon>
        <taxon>Oxalobacteraceae</taxon>
        <taxon>Herbaspirillum</taxon>
    </lineage>
</organism>
<dbReference type="Pfam" id="PF13276">
    <property type="entry name" value="HTH_21"/>
    <property type="match status" value="1"/>
</dbReference>
<proteinExistence type="predicted"/>
<evidence type="ECO:0000259" key="1">
    <source>
        <dbReference type="Pfam" id="PF13276"/>
    </source>
</evidence>
<dbReference type="Proteomes" id="UP000501648">
    <property type="component" value="Chromosome"/>
</dbReference>